<reference evidence="2" key="1">
    <citation type="submission" date="2020-11" db="EMBL/GenBank/DDBJ databases">
        <authorList>
            <consortium name="DOE Joint Genome Institute"/>
            <person name="Ahrendt S."/>
            <person name="Riley R."/>
            <person name="Andreopoulos W."/>
            <person name="Labutti K."/>
            <person name="Pangilinan J."/>
            <person name="Ruiz-Duenas F.J."/>
            <person name="Barrasa J.M."/>
            <person name="Sanchez-Garcia M."/>
            <person name="Camarero S."/>
            <person name="Miyauchi S."/>
            <person name="Serrano A."/>
            <person name="Linde D."/>
            <person name="Babiker R."/>
            <person name="Drula E."/>
            <person name="Ayuso-Fernandez I."/>
            <person name="Pacheco R."/>
            <person name="Padilla G."/>
            <person name="Ferreira P."/>
            <person name="Barriuso J."/>
            <person name="Kellner H."/>
            <person name="Castanera R."/>
            <person name="Alfaro M."/>
            <person name="Ramirez L."/>
            <person name="Pisabarro A.G."/>
            <person name="Kuo A."/>
            <person name="Tritt A."/>
            <person name="Lipzen A."/>
            <person name="He G."/>
            <person name="Yan M."/>
            <person name="Ng V."/>
            <person name="Cullen D."/>
            <person name="Martin F."/>
            <person name="Rosso M.-N."/>
            <person name="Henrissat B."/>
            <person name="Hibbett D."/>
            <person name="Martinez A.T."/>
            <person name="Grigoriev I.V."/>
        </authorList>
    </citation>
    <scope>NUCLEOTIDE SEQUENCE</scope>
    <source>
        <strain evidence="2">AH 40177</strain>
    </source>
</reference>
<evidence type="ECO:0000313" key="3">
    <source>
        <dbReference type="Proteomes" id="UP000772434"/>
    </source>
</evidence>
<feature type="chain" id="PRO_5040474634" evidence="1">
    <location>
        <begin position="21"/>
        <end position="149"/>
    </location>
</feature>
<evidence type="ECO:0000313" key="2">
    <source>
        <dbReference type="EMBL" id="KAF9029487.1"/>
    </source>
</evidence>
<keyword evidence="3" id="KW-1185">Reference proteome</keyword>
<comment type="caution">
    <text evidence="2">The sequence shown here is derived from an EMBL/GenBank/DDBJ whole genome shotgun (WGS) entry which is preliminary data.</text>
</comment>
<dbReference type="Proteomes" id="UP000772434">
    <property type="component" value="Unassembled WGS sequence"/>
</dbReference>
<protein>
    <submittedName>
        <fullName evidence="2">Uncharacterized protein</fullName>
    </submittedName>
</protein>
<keyword evidence="1" id="KW-0732">Signal</keyword>
<evidence type="ECO:0000256" key="1">
    <source>
        <dbReference type="SAM" id="SignalP"/>
    </source>
</evidence>
<proteinExistence type="predicted"/>
<dbReference type="EMBL" id="JADNRY010000702">
    <property type="protein sequence ID" value="KAF9029487.1"/>
    <property type="molecule type" value="Genomic_DNA"/>
</dbReference>
<name>A0A9P5P5P3_9AGAR</name>
<accession>A0A9P5P5P3</accession>
<sequence>MWSCQCVLLFVSVLSGLNDSLSLRQDSVSSDAEKHLRYFQMCNERLTSLEEAIERCFQPRTEAEQLSQDAGQWPRLTVRTLLWQLSVKLRKSYSEKWRTAFAELACRLIHLHRARRLIELQRSHSPHYSPEVEATPFRLLRQVKIPIGF</sequence>
<organism evidence="2 3">
    <name type="scientific">Rhodocollybia butyracea</name>
    <dbReference type="NCBI Taxonomy" id="206335"/>
    <lineage>
        <taxon>Eukaryota</taxon>
        <taxon>Fungi</taxon>
        <taxon>Dikarya</taxon>
        <taxon>Basidiomycota</taxon>
        <taxon>Agaricomycotina</taxon>
        <taxon>Agaricomycetes</taxon>
        <taxon>Agaricomycetidae</taxon>
        <taxon>Agaricales</taxon>
        <taxon>Marasmiineae</taxon>
        <taxon>Omphalotaceae</taxon>
        <taxon>Rhodocollybia</taxon>
    </lineage>
</organism>
<gene>
    <name evidence="2" type="ORF">BDP27DRAFT_902549</name>
</gene>
<feature type="signal peptide" evidence="1">
    <location>
        <begin position="1"/>
        <end position="20"/>
    </location>
</feature>
<dbReference type="OrthoDB" id="3182339at2759"/>
<dbReference type="AlphaFoldDB" id="A0A9P5P5P3"/>